<protein>
    <submittedName>
        <fullName evidence="2">DUF3422 domain-containing protein</fullName>
    </submittedName>
</protein>
<dbReference type="InterPro" id="IPR021830">
    <property type="entry name" value="DUF3422"/>
</dbReference>
<evidence type="ECO:0000313" key="3">
    <source>
        <dbReference type="Proteomes" id="UP000593833"/>
    </source>
</evidence>
<dbReference type="Pfam" id="PF11902">
    <property type="entry name" value="DUF3422"/>
    <property type="match status" value="1"/>
</dbReference>
<keyword evidence="1" id="KW-0472">Membrane</keyword>
<reference evidence="2 3" key="1">
    <citation type="submission" date="2020-10" db="EMBL/GenBank/DDBJ databases">
        <title>Complete genome sequence of a novel Pseudomonas fluorescens strain isolated from the flower of kumarahou (Pomaderris kumeraho).</title>
        <authorList>
            <person name="Summers M.C."/>
            <person name="Nowak V."/>
            <person name="Fairhurst M.J."/>
            <person name="Owen J.G."/>
            <person name="Gerth M.L."/>
            <person name="Patrick W.M."/>
        </authorList>
    </citation>
    <scope>NUCLEOTIDE SEQUENCE [LARGE SCALE GENOMIC DNA]</scope>
    <source>
        <strain evidence="2 3">KF1</strain>
    </source>
</reference>
<keyword evidence="1" id="KW-0812">Transmembrane</keyword>
<organism evidence="2 3">
    <name type="scientific">Pseudomonas fluorescens</name>
    <dbReference type="NCBI Taxonomy" id="294"/>
    <lineage>
        <taxon>Bacteria</taxon>
        <taxon>Pseudomonadati</taxon>
        <taxon>Pseudomonadota</taxon>
        <taxon>Gammaproteobacteria</taxon>
        <taxon>Pseudomonadales</taxon>
        <taxon>Pseudomonadaceae</taxon>
        <taxon>Pseudomonas</taxon>
    </lineage>
</organism>
<name>A0A7M2J445_PSEFL</name>
<dbReference type="EMBL" id="CP063233">
    <property type="protein sequence ID" value="QOU04412.1"/>
    <property type="molecule type" value="Genomic_DNA"/>
</dbReference>
<dbReference type="Proteomes" id="UP000593833">
    <property type="component" value="Chromosome"/>
</dbReference>
<evidence type="ECO:0000256" key="1">
    <source>
        <dbReference type="SAM" id="Phobius"/>
    </source>
</evidence>
<feature type="transmembrane region" description="Helical" evidence="1">
    <location>
        <begin position="349"/>
        <end position="370"/>
    </location>
</feature>
<keyword evidence="1" id="KW-1133">Transmembrane helix</keyword>
<accession>A0A7M2J445</accession>
<gene>
    <name evidence="2" type="ORF">IM720_27605</name>
</gene>
<dbReference type="RefSeq" id="WP_193689827.1">
    <property type="nucleotide sequence ID" value="NZ_CP063233.1"/>
</dbReference>
<feature type="transmembrane region" description="Helical" evidence="1">
    <location>
        <begin position="376"/>
        <end position="400"/>
    </location>
</feature>
<evidence type="ECO:0000313" key="2">
    <source>
        <dbReference type="EMBL" id="QOU04412.1"/>
    </source>
</evidence>
<sequence length="410" mass="46464">MHPLRKRLHNELHSRPSIYFDGPAHVYHFVLTDADDAWHTLLLHVDPQACSRVDEISPHGFMSFETGTLKWEKHTEFFTMTLVMPYCGEYNRWPELPEALGSILAEYQTSIITAIQILVENESEWAGDVSKYGMTDPAGSNIGGGDATAWSDFKLCKRDLTRVLLLNRRLNAYRLGRMVRRFLEIETYRMMASLTLPLAQSVSVQVALYDKELARLSDRNSDMDSNNAQSLLADISVLSANIVRTTVHSRQRFSATEAYSRIVFERIGELRETHVGDCQRLGVFIERRFRPTVRYCAATDQRLCSLGQNVANLGDLLQARVQVEVEQQNCEILSSLNSRAQAQIKIQKAVEGLSIIAITYYVLSLVKILYEAMRNVGVYLPVKSATLAASPLIILIILFVTRRVISVKKH</sequence>
<proteinExistence type="predicted"/>
<dbReference type="AlphaFoldDB" id="A0A7M2J445"/>